<keyword evidence="1" id="KW-1133">Transmembrane helix</keyword>
<feature type="transmembrane region" description="Helical" evidence="1">
    <location>
        <begin position="20"/>
        <end position="42"/>
    </location>
</feature>
<evidence type="ECO:0000256" key="1">
    <source>
        <dbReference type="SAM" id="Phobius"/>
    </source>
</evidence>
<sequence length="93" mass="10588">GFNSLAPLQWIVAHPGLNEVAWNFYNSLITMVLVVPIVLAVLKDRAALNLYFLAMIVASITGFIIYYFFPSIGSVRKNMFHIHSIMHKLNKCY</sequence>
<feature type="transmembrane region" description="Helical" evidence="1">
    <location>
        <begin position="49"/>
        <end position="69"/>
    </location>
</feature>
<name>X1DVM2_9ZZZZ</name>
<evidence type="ECO:0000313" key="3">
    <source>
        <dbReference type="EMBL" id="GAH00438.1"/>
    </source>
</evidence>
<organism evidence="3">
    <name type="scientific">marine sediment metagenome</name>
    <dbReference type="NCBI Taxonomy" id="412755"/>
    <lineage>
        <taxon>unclassified sequences</taxon>
        <taxon>metagenomes</taxon>
        <taxon>ecological metagenomes</taxon>
    </lineage>
</organism>
<gene>
    <name evidence="3" type="ORF">S01H4_37464</name>
</gene>
<dbReference type="InterPro" id="IPR026841">
    <property type="entry name" value="Aur1/Ipt1"/>
</dbReference>
<dbReference type="AlphaFoldDB" id="X1DVM2"/>
<proteinExistence type="predicted"/>
<keyword evidence="1" id="KW-0812">Transmembrane</keyword>
<dbReference type="GO" id="GO:0016020">
    <property type="term" value="C:membrane"/>
    <property type="evidence" value="ECO:0007669"/>
    <property type="project" value="UniProtKB-SubCell"/>
</dbReference>
<protein>
    <recommendedName>
        <fullName evidence="2">Inositolphosphotransferase Aur1/Ipt1 domain-containing protein</fullName>
    </recommendedName>
</protein>
<feature type="domain" description="Inositolphosphotransferase Aur1/Ipt1" evidence="2">
    <location>
        <begin position="1"/>
        <end position="75"/>
    </location>
</feature>
<accession>X1DVM2</accession>
<dbReference type="EMBL" id="BART01020129">
    <property type="protein sequence ID" value="GAH00438.1"/>
    <property type="molecule type" value="Genomic_DNA"/>
</dbReference>
<feature type="non-terminal residue" evidence="3">
    <location>
        <position position="1"/>
    </location>
</feature>
<dbReference type="Pfam" id="PF14378">
    <property type="entry name" value="PAP2_3"/>
    <property type="match status" value="1"/>
</dbReference>
<keyword evidence="1" id="KW-0472">Membrane</keyword>
<reference evidence="3" key="1">
    <citation type="journal article" date="2014" name="Front. Microbiol.">
        <title>High frequency of phylogenetically diverse reductive dehalogenase-homologous genes in deep subseafloor sedimentary metagenomes.</title>
        <authorList>
            <person name="Kawai M."/>
            <person name="Futagami T."/>
            <person name="Toyoda A."/>
            <person name="Takaki Y."/>
            <person name="Nishi S."/>
            <person name="Hori S."/>
            <person name="Arai W."/>
            <person name="Tsubouchi T."/>
            <person name="Morono Y."/>
            <person name="Uchiyama I."/>
            <person name="Ito T."/>
            <person name="Fujiyama A."/>
            <person name="Inagaki F."/>
            <person name="Takami H."/>
        </authorList>
    </citation>
    <scope>NUCLEOTIDE SEQUENCE</scope>
    <source>
        <strain evidence="3">Expedition CK06-06</strain>
    </source>
</reference>
<evidence type="ECO:0000259" key="2">
    <source>
        <dbReference type="Pfam" id="PF14378"/>
    </source>
</evidence>
<comment type="caution">
    <text evidence="3">The sequence shown here is derived from an EMBL/GenBank/DDBJ whole genome shotgun (WGS) entry which is preliminary data.</text>
</comment>